<dbReference type="EMBL" id="SZOH01001171">
    <property type="protein sequence ID" value="TKJ02015.1"/>
    <property type="molecule type" value="Genomic_DNA"/>
</dbReference>
<keyword evidence="2" id="KW-0472">Membrane</keyword>
<keyword evidence="2" id="KW-1133">Transmembrane helix</keyword>
<feature type="transmembrane region" description="Helical" evidence="2">
    <location>
        <begin position="142"/>
        <end position="159"/>
    </location>
</feature>
<dbReference type="PANTHER" id="PTHR42736:SF1">
    <property type="entry name" value="PROTEIN-GLUTAMINE GAMMA-GLUTAMYLTRANSFERASE"/>
    <property type="match status" value="1"/>
</dbReference>
<evidence type="ECO:0000313" key="4">
    <source>
        <dbReference type="EMBL" id="TKJ02015.1"/>
    </source>
</evidence>
<feature type="transmembrane region" description="Helical" evidence="2">
    <location>
        <begin position="202"/>
        <end position="220"/>
    </location>
</feature>
<gene>
    <name evidence="4" type="ORF">FC695_17685</name>
</gene>
<evidence type="ECO:0000313" key="5">
    <source>
        <dbReference type="Proteomes" id="UP000308444"/>
    </source>
</evidence>
<feature type="transmembrane region" description="Helical" evidence="2">
    <location>
        <begin position="69"/>
        <end position="94"/>
    </location>
</feature>
<proteinExistence type="predicted"/>
<organism evidence="4 5">
    <name type="scientific">Bacillus cereus</name>
    <dbReference type="NCBI Taxonomy" id="1396"/>
    <lineage>
        <taxon>Bacteria</taxon>
        <taxon>Bacillati</taxon>
        <taxon>Bacillota</taxon>
        <taxon>Bacilli</taxon>
        <taxon>Bacillales</taxon>
        <taxon>Bacillaceae</taxon>
        <taxon>Bacillus</taxon>
        <taxon>Bacillus cereus group</taxon>
    </lineage>
</organism>
<feature type="domain" description="Transglutaminase-like" evidence="3">
    <location>
        <begin position="472"/>
        <end position="549"/>
    </location>
</feature>
<dbReference type="AlphaFoldDB" id="A0A9X9A8B1"/>
<feature type="non-terminal residue" evidence="4">
    <location>
        <position position="611"/>
    </location>
</feature>
<dbReference type="PANTHER" id="PTHR42736">
    <property type="entry name" value="PROTEIN-GLUTAMINE GAMMA-GLUTAMYLTRANSFERASE"/>
    <property type="match status" value="1"/>
</dbReference>
<feature type="compositionally biased region" description="Low complexity" evidence="1">
    <location>
        <begin position="565"/>
        <end position="581"/>
    </location>
</feature>
<feature type="transmembrane region" description="Helical" evidence="2">
    <location>
        <begin position="165"/>
        <end position="181"/>
    </location>
</feature>
<protein>
    <submittedName>
        <fullName evidence="4">Transglutaminase family protein</fullName>
    </submittedName>
</protein>
<comment type="caution">
    <text evidence="4">The sequence shown here is derived from an EMBL/GenBank/DDBJ whole genome shotgun (WGS) entry which is preliminary data.</text>
</comment>
<dbReference type="InterPro" id="IPR002931">
    <property type="entry name" value="Transglutaminase-like"/>
</dbReference>
<name>A0A9X9A8B1_BACCE</name>
<feature type="transmembrane region" description="Helical" evidence="2">
    <location>
        <begin position="39"/>
        <end position="57"/>
    </location>
</feature>
<feature type="compositionally biased region" description="Polar residues" evidence="1">
    <location>
        <begin position="601"/>
        <end position="611"/>
    </location>
</feature>
<feature type="region of interest" description="Disordered" evidence="1">
    <location>
        <begin position="592"/>
        <end position="611"/>
    </location>
</feature>
<dbReference type="InterPro" id="IPR052901">
    <property type="entry name" value="Bact_TGase-like"/>
</dbReference>
<evidence type="ECO:0000256" key="2">
    <source>
        <dbReference type="SAM" id="Phobius"/>
    </source>
</evidence>
<evidence type="ECO:0000256" key="1">
    <source>
        <dbReference type="SAM" id="MobiDB-lite"/>
    </source>
</evidence>
<dbReference type="InterPro" id="IPR021878">
    <property type="entry name" value="TgpA_N"/>
</dbReference>
<feature type="transmembrane region" description="Helical" evidence="2">
    <location>
        <begin position="114"/>
        <end position="135"/>
    </location>
</feature>
<dbReference type="SMART" id="SM00460">
    <property type="entry name" value="TGc"/>
    <property type="match status" value="1"/>
</dbReference>
<sequence length="611" mass="70530">MITLQTKYKWDTNRFFMHACVFLLLLEWLRPLIGITNVGRLDIFVTFIGICFALSFFQTRWQIPIKIVTVLFIIHSLYYKNAFINPSWLATFFSDMSRNSSLFFQGNLLDISPVFPTVLFFLSFWFLSSFTSFWIIHKKRGFLFLVLTIIYIATFHNLHLYNANYAIIRTVVIGFFMLSLLQVERIKEREHLQNYAREISKLLRPLTIFIVLLATIAYFAPKFGPQWPNPMDFLKFNTSEASKEQKVSTIGYGLDDSRLGGPFKADPTIVFTARTQNKHYWRVETKDFYTGKGWEISENPKKISLKNKNDVVSWYEQNTKTETTEATITMQKSYPHLTYPAGLVSVEASSNVSYSVDPFSEKIYTMNEDSSTTLHSYKVTYEIPEFSIENLKAVKTNEGQETNPYFMTKYTQLPESLPQRVKDLAINLTNDKDNRYDKVLAIENYFTDNSFTYESTNVLFPAKSQDYVDQFLFDTKSGYCNNFSTSMIVLLRSAGIPARWVKGYTEGTLDNTLASAEGEDVYTITNDNAHSWVEVYFPGYGWIPFEPTKGFTNPYNFINNTPAPISQNSEANNSNNEQIQQRNNEAKLKSLIENTEEASTKKVTNSKTSFS</sequence>
<dbReference type="InterPro" id="IPR038765">
    <property type="entry name" value="Papain-like_cys_pep_sf"/>
</dbReference>
<accession>A0A9X9A8B1</accession>
<evidence type="ECO:0000259" key="3">
    <source>
        <dbReference type="SMART" id="SM00460"/>
    </source>
</evidence>
<dbReference type="Gene3D" id="3.10.620.30">
    <property type="match status" value="1"/>
</dbReference>
<dbReference type="Pfam" id="PF11992">
    <property type="entry name" value="TgpA_N"/>
    <property type="match status" value="1"/>
</dbReference>
<keyword evidence="2" id="KW-0812">Transmembrane</keyword>
<feature type="region of interest" description="Disordered" evidence="1">
    <location>
        <begin position="563"/>
        <end position="584"/>
    </location>
</feature>
<dbReference type="Proteomes" id="UP000308444">
    <property type="component" value="Unassembled WGS sequence"/>
</dbReference>
<dbReference type="SUPFAM" id="SSF54001">
    <property type="entry name" value="Cysteine proteinases"/>
    <property type="match status" value="1"/>
</dbReference>
<reference evidence="4 5" key="1">
    <citation type="journal article" date="2019" name="Environ. Microbiol.">
        <title>An active ?-lactamase is a part of an orchestrated cell wall stress resistance network of Bacillus subtilis and related rhizosphere species.</title>
        <authorList>
            <person name="Bucher T."/>
            <person name="Keren-Paz A."/>
            <person name="Hausser J."/>
            <person name="Olender T."/>
            <person name="Cytryn E."/>
            <person name="Kolodkin-Gal I."/>
        </authorList>
    </citation>
    <scope>NUCLEOTIDE SEQUENCE [LARGE SCALE GENOMIC DNA]</scope>
    <source>
        <strain evidence="4 5">I32</strain>
    </source>
</reference>
<feature type="transmembrane region" description="Helical" evidence="2">
    <location>
        <begin position="15"/>
        <end position="33"/>
    </location>
</feature>
<dbReference type="Pfam" id="PF01841">
    <property type="entry name" value="Transglut_core"/>
    <property type="match status" value="1"/>
</dbReference>